<dbReference type="Pfam" id="PF07724">
    <property type="entry name" value="AAA_2"/>
    <property type="match status" value="1"/>
</dbReference>
<accession>A0AAV6KTB5</accession>
<organism evidence="4 5">
    <name type="scientific">Rhododendron griersonianum</name>
    <dbReference type="NCBI Taxonomy" id="479676"/>
    <lineage>
        <taxon>Eukaryota</taxon>
        <taxon>Viridiplantae</taxon>
        <taxon>Streptophyta</taxon>
        <taxon>Embryophyta</taxon>
        <taxon>Tracheophyta</taxon>
        <taxon>Spermatophyta</taxon>
        <taxon>Magnoliopsida</taxon>
        <taxon>eudicotyledons</taxon>
        <taxon>Gunneridae</taxon>
        <taxon>Pentapetalae</taxon>
        <taxon>asterids</taxon>
        <taxon>Ericales</taxon>
        <taxon>Ericaceae</taxon>
        <taxon>Ericoideae</taxon>
        <taxon>Rhodoreae</taxon>
        <taxon>Rhododendron</taxon>
    </lineage>
</organism>
<dbReference type="InterPro" id="IPR050130">
    <property type="entry name" value="ClpA_ClpB"/>
</dbReference>
<reference evidence="4" key="1">
    <citation type="submission" date="2020-08" db="EMBL/GenBank/DDBJ databases">
        <title>Plant Genome Project.</title>
        <authorList>
            <person name="Zhang R.-G."/>
        </authorList>
    </citation>
    <scope>NUCLEOTIDE SEQUENCE</scope>
    <source>
        <strain evidence="4">WSP0</strain>
        <tissue evidence="4">Leaf</tissue>
    </source>
</reference>
<sequence length="273" mass="30067">MNLLNAKVVVDFSCVADTVQKLLLNAVDDLISNAIDALFVLNQCILETSNCSNEETEHLEKERPSKRPMNQVQGLCMLLANRVVGQNHQAIDVVAEALLKSILAPHDLPHRPTMSLLFLGLTSVGQADLVRSLAENFVCDDGTDRLIDVDLSKYRDSDSLFRLLYGPLELSIVLLSVLDEGTLCDLEGHTVDFRHTVVVFASDMGNSKILAQLVGHASPYDSSIEVMQQKKSGFRSELLNRIDEIVFERVPGLAVEATVSLLAKGLIKQRSLK</sequence>
<dbReference type="SUPFAM" id="SSF52540">
    <property type="entry name" value="P-loop containing nucleoside triphosphate hydrolases"/>
    <property type="match status" value="1"/>
</dbReference>
<feature type="domain" description="ATPase AAA-type core" evidence="3">
    <location>
        <begin position="173"/>
        <end position="245"/>
    </location>
</feature>
<dbReference type="InterPro" id="IPR003959">
    <property type="entry name" value="ATPase_AAA_core"/>
</dbReference>
<dbReference type="GO" id="GO:0016887">
    <property type="term" value="F:ATP hydrolysis activity"/>
    <property type="evidence" value="ECO:0007669"/>
    <property type="project" value="InterPro"/>
</dbReference>
<evidence type="ECO:0000256" key="1">
    <source>
        <dbReference type="ARBA" id="ARBA00022741"/>
    </source>
</evidence>
<keyword evidence="1" id="KW-0547">Nucleotide-binding</keyword>
<gene>
    <name evidence="4" type="ORF">RHGRI_006220</name>
</gene>
<proteinExistence type="predicted"/>
<evidence type="ECO:0000256" key="2">
    <source>
        <dbReference type="ARBA" id="ARBA00022840"/>
    </source>
</evidence>
<dbReference type="InterPro" id="IPR027417">
    <property type="entry name" value="P-loop_NTPase"/>
</dbReference>
<dbReference type="Gene3D" id="3.40.50.300">
    <property type="entry name" value="P-loop containing nucleotide triphosphate hydrolases"/>
    <property type="match status" value="2"/>
</dbReference>
<evidence type="ECO:0000313" key="4">
    <source>
        <dbReference type="EMBL" id="KAG5555494.1"/>
    </source>
</evidence>
<comment type="caution">
    <text evidence="4">The sequence shown here is derived from an EMBL/GenBank/DDBJ whole genome shotgun (WGS) entry which is preliminary data.</text>
</comment>
<dbReference type="EMBL" id="JACTNZ010000003">
    <property type="protein sequence ID" value="KAG5555494.1"/>
    <property type="molecule type" value="Genomic_DNA"/>
</dbReference>
<dbReference type="Proteomes" id="UP000823749">
    <property type="component" value="Chromosome 3"/>
</dbReference>
<keyword evidence="5" id="KW-1185">Reference proteome</keyword>
<evidence type="ECO:0000313" key="5">
    <source>
        <dbReference type="Proteomes" id="UP000823749"/>
    </source>
</evidence>
<dbReference type="GO" id="GO:0034605">
    <property type="term" value="P:cellular response to heat"/>
    <property type="evidence" value="ECO:0007669"/>
    <property type="project" value="TreeGrafter"/>
</dbReference>
<name>A0AAV6KTB5_9ERIC</name>
<dbReference type="PANTHER" id="PTHR11638:SF18">
    <property type="entry name" value="HEAT SHOCK PROTEIN 104"/>
    <property type="match status" value="1"/>
</dbReference>
<evidence type="ECO:0000259" key="3">
    <source>
        <dbReference type="Pfam" id="PF07724"/>
    </source>
</evidence>
<keyword evidence="2" id="KW-0067">ATP-binding</keyword>
<dbReference type="GO" id="GO:0005524">
    <property type="term" value="F:ATP binding"/>
    <property type="evidence" value="ECO:0007669"/>
    <property type="project" value="UniProtKB-KW"/>
</dbReference>
<dbReference type="GO" id="GO:0005737">
    <property type="term" value="C:cytoplasm"/>
    <property type="evidence" value="ECO:0007669"/>
    <property type="project" value="TreeGrafter"/>
</dbReference>
<protein>
    <recommendedName>
        <fullName evidence="3">ATPase AAA-type core domain-containing protein</fullName>
    </recommendedName>
</protein>
<dbReference type="AlphaFoldDB" id="A0AAV6KTB5"/>
<dbReference type="PANTHER" id="PTHR11638">
    <property type="entry name" value="ATP-DEPENDENT CLP PROTEASE"/>
    <property type="match status" value="1"/>
</dbReference>